<protein>
    <submittedName>
        <fullName evidence="1">Uncharacterized protein</fullName>
    </submittedName>
</protein>
<accession>A0A8H6RGL9</accession>
<evidence type="ECO:0000313" key="2">
    <source>
        <dbReference type="Proteomes" id="UP000660729"/>
    </source>
</evidence>
<organism evidence="1 2">
    <name type="scientific">Pseudocercospora fuligena</name>
    <dbReference type="NCBI Taxonomy" id="685502"/>
    <lineage>
        <taxon>Eukaryota</taxon>
        <taxon>Fungi</taxon>
        <taxon>Dikarya</taxon>
        <taxon>Ascomycota</taxon>
        <taxon>Pezizomycotina</taxon>
        <taxon>Dothideomycetes</taxon>
        <taxon>Dothideomycetidae</taxon>
        <taxon>Mycosphaerellales</taxon>
        <taxon>Mycosphaerellaceae</taxon>
        <taxon>Pseudocercospora</taxon>
    </lineage>
</organism>
<dbReference type="OrthoDB" id="3641666at2759"/>
<dbReference type="EMBL" id="JABCIY010000150">
    <property type="protein sequence ID" value="KAF7192121.1"/>
    <property type="molecule type" value="Genomic_DNA"/>
</dbReference>
<evidence type="ECO:0000313" key="1">
    <source>
        <dbReference type="EMBL" id="KAF7192121.1"/>
    </source>
</evidence>
<comment type="caution">
    <text evidence="1">The sequence shown here is derived from an EMBL/GenBank/DDBJ whole genome shotgun (WGS) entry which is preliminary data.</text>
</comment>
<name>A0A8H6RGL9_9PEZI</name>
<proteinExistence type="predicted"/>
<gene>
    <name evidence="1" type="ORF">HII31_06507</name>
</gene>
<dbReference type="Proteomes" id="UP000660729">
    <property type="component" value="Unassembled WGS sequence"/>
</dbReference>
<keyword evidence="2" id="KW-1185">Reference proteome</keyword>
<reference evidence="1" key="1">
    <citation type="submission" date="2020-04" db="EMBL/GenBank/DDBJ databases">
        <title>Draft genome resource of the tomato pathogen Pseudocercospora fuligena.</title>
        <authorList>
            <person name="Zaccaron A."/>
        </authorList>
    </citation>
    <scope>NUCLEOTIDE SEQUENCE</scope>
    <source>
        <strain evidence="1">PF001</strain>
    </source>
</reference>
<sequence length="228" mass="26041">MSSTTAAIYVKHTDGRVELVAKVDKQKLCLFSRHADRRFKSAPTRDRACTEPNPFLVQQPLHLDVDIIPSLRIIVRWIEQYDDANPAPLSISMIPTPTSPGTLGPWIGPDIKQAVDLYYSCFHIFVDRHRRGDLLHEQIKDYTKQSSLSLNEFQMISEILAFDTALIHSMMNQVVYDSIKGKHVPEWEEIKKYCQEVGNWEEMCKIAEDIAKKIQAAQEKEAARDGTA</sequence>
<dbReference type="AlphaFoldDB" id="A0A8H6RGL9"/>